<name>A0A1N7REK1_9BACT</name>
<dbReference type="Proteomes" id="UP000186917">
    <property type="component" value="Unassembled WGS sequence"/>
</dbReference>
<dbReference type="EMBL" id="FTOR01000012">
    <property type="protein sequence ID" value="SIT33482.1"/>
    <property type="molecule type" value="Genomic_DNA"/>
</dbReference>
<accession>A0A1N7REK1</accession>
<sequence>MYNMEYFFDETQCPSLMRLHCLAEKITGPEKMCLGLQTLVEFKEVRQNIVKELGGYIAAQQIAQPAAIVNQYLKSITRSSDKLHHYSMLIKKHVPQKITFLGNITDNLSHTITTIISKWPSCNYLQLKVPAAFSYKKMRNLTPRWLWVQQRMSQMITQDELYAVMRTLVRKCKPEKHTRISWQRFLYTEDLLKNLEDLLRKHQSSITFEDAFIELLVSMDYNEKDFLSFYTCHIEESIKSAASFYDKKNVLNAYFDKLEKLPASVIPFTPLHPSPHTKEHLPLKGRLLQELTTHTSVIHQKQLLIEHEMRQLIWKNN</sequence>
<evidence type="ECO:0000313" key="2">
    <source>
        <dbReference type="Proteomes" id="UP000186917"/>
    </source>
</evidence>
<organism evidence="1 2">
    <name type="scientific">Filimonas lacunae</name>
    <dbReference type="NCBI Taxonomy" id="477680"/>
    <lineage>
        <taxon>Bacteria</taxon>
        <taxon>Pseudomonadati</taxon>
        <taxon>Bacteroidota</taxon>
        <taxon>Chitinophagia</taxon>
        <taxon>Chitinophagales</taxon>
        <taxon>Chitinophagaceae</taxon>
        <taxon>Filimonas</taxon>
    </lineage>
</organism>
<proteinExistence type="predicted"/>
<evidence type="ECO:0000313" key="1">
    <source>
        <dbReference type="EMBL" id="SIT33482.1"/>
    </source>
</evidence>
<gene>
    <name evidence="1" type="ORF">SAMN05421788_112194</name>
</gene>
<keyword evidence="2" id="KW-1185">Reference proteome</keyword>
<reference evidence="2" key="1">
    <citation type="submission" date="2017-01" db="EMBL/GenBank/DDBJ databases">
        <authorList>
            <person name="Varghese N."/>
            <person name="Submissions S."/>
        </authorList>
    </citation>
    <scope>NUCLEOTIDE SEQUENCE [LARGE SCALE GENOMIC DNA]</scope>
    <source>
        <strain evidence="2">DSM 21054</strain>
    </source>
</reference>
<dbReference type="AlphaFoldDB" id="A0A1N7REK1"/>
<protein>
    <submittedName>
        <fullName evidence="1">Uncharacterized protein</fullName>
    </submittedName>
</protein>
<dbReference type="STRING" id="477680.SAMN05421788_112194"/>